<keyword evidence="3" id="KW-0645">Protease</keyword>
<proteinExistence type="predicted"/>
<evidence type="ECO:0000313" key="4">
    <source>
        <dbReference type="Proteomes" id="UP000186141"/>
    </source>
</evidence>
<dbReference type="AlphaFoldDB" id="A0A1N7PQD8"/>
<name>A0A1N7PQD8_9RHOB</name>
<dbReference type="GO" id="GO:0046872">
    <property type="term" value="F:metal ion binding"/>
    <property type="evidence" value="ECO:0007669"/>
    <property type="project" value="InterPro"/>
</dbReference>
<organism evidence="3 4">
    <name type="scientific">Gemmobacter megaterium</name>
    <dbReference type="NCBI Taxonomy" id="1086013"/>
    <lineage>
        <taxon>Bacteria</taxon>
        <taxon>Pseudomonadati</taxon>
        <taxon>Pseudomonadota</taxon>
        <taxon>Alphaproteobacteria</taxon>
        <taxon>Rhodobacterales</taxon>
        <taxon>Paracoccaceae</taxon>
        <taxon>Gemmobacter</taxon>
    </lineage>
</organism>
<dbReference type="Pfam" id="PF05193">
    <property type="entry name" value="Peptidase_M16_C"/>
    <property type="match status" value="1"/>
</dbReference>
<sequence>MIARLFALFALVAMPVSAEVAVQEVTTDGGLTAWLVEAPEIPFVALEIRFRGGTSLDVPGKEGAVSLMAGLLEEGAGNLDALGFAAARDALAASYRFGARTDSLSVSARFLSENRDEAVDLLRLAMVDPSFSADAVERVRGQMLAGLRADAQDPSVLAGIAFARAGFGDHVYARPSDGTPESISALTVDDIRAAHRATMARDRAYIAAVGDISAADLAPILDKLLGDLPATGAPLPGPATVALDGQVIVETFPSPQSVILFGHEGLREDDPDFFPAFVVSEILGGGRFGTRLMTEVREKRGLTYGIGAGLSIMDHAALVTGQVQTANGTVKDTIDVIRAEWARIPEITPEELEAAKTYLTGAYPLRWDGNANIARALVGLQLSGYPRDYPSKRNTYIEAVTLEDANRAARRVFDPERLSFVVVGNPVGLGSP</sequence>
<reference evidence="3 4" key="1">
    <citation type="submission" date="2017-01" db="EMBL/GenBank/DDBJ databases">
        <authorList>
            <person name="Mah S.A."/>
            <person name="Swanson W.J."/>
            <person name="Moy G.W."/>
            <person name="Vacquier V.D."/>
        </authorList>
    </citation>
    <scope>NUCLEOTIDE SEQUENCE [LARGE SCALE GENOMIC DNA]</scope>
    <source>
        <strain evidence="3 4">DSM 26375</strain>
    </source>
</reference>
<dbReference type="InterPro" id="IPR007863">
    <property type="entry name" value="Peptidase_M16_C"/>
</dbReference>
<dbReference type="GO" id="GO:0008233">
    <property type="term" value="F:peptidase activity"/>
    <property type="evidence" value="ECO:0007669"/>
    <property type="project" value="UniProtKB-KW"/>
</dbReference>
<gene>
    <name evidence="3" type="ORF">SAMN05421774_10632</name>
</gene>
<dbReference type="SUPFAM" id="SSF63411">
    <property type="entry name" value="LuxS/MPP-like metallohydrolase"/>
    <property type="match status" value="2"/>
</dbReference>
<feature type="chain" id="PRO_5012161992" evidence="1">
    <location>
        <begin position="19"/>
        <end position="432"/>
    </location>
</feature>
<dbReference type="Gene3D" id="3.30.830.10">
    <property type="entry name" value="Metalloenzyme, LuxS/M16 peptidase-like"/>
    <property type="match status" value="2"/>
</dbReference>
<keyword evidence="1" id="KW-0732">Signal</keyword>
<feature type="signal peptide" evidence="1">
    <location>
        <begin position="1"/>
        <end position="18"/>
    </location>
</feature>
<dbReference type="InterPro" id="IPR011249">
    <property type="entry name" value="Metalloenz_LuxS/M16"/>
</dbReference>
<dbReference type="InterPro" id="IPR050361">
    <property type="entry name" value="MPP/UQCRC_Complex"/>
</dbReference>
<protein>
    <submittedName>
        <fullName evidence="3">Zinc protease</fullName>
    </submittedName>
</protein>
<dbReference type="PANTHER" id="PTHR11851:SF224">
    <property type="entry name" value="PROCESSING PROTEASE"/>
    <property type="match status" value="1"/>
</dbReference>
<evidence type="ECO:0000259" key="2">
    <source>
        <dbReference type="Pfam" id="PF05193"/>
    </source>
</evidence>
<dbReference type="Proteomes" id="UP000186141">
    <property type="component" value="Unassembled WGS sequence"/>
</dbReference>
<dbReference type="GO" id="GO:0006508">
    <property type="term" value="P:proteolysis"/>
    <property type="evidence" value="ECO:0007669"/>
    <property type="project" value="UniProtKB-KW"/>
</dbReference>
<accession>A0A1N7PQD8</accession>
<evidence type="ECO:0000256" key="1">
    <source>
        <dbReference type="SAM" id="SignalP"/>
    </source>
</evidence>
<feature type="domain" description="Peptidase M16 C-terminal" evidence="2">
    <location>
        <begin position="186"/>
        <end position="358"/>
    </location>
</feature>
<dbReference type="OrthoDB" id="9811314at2"/>
<dbReference type="STRING" id="1086013.SAMN05421774_10632"/>
<evidence type="ECO:0000313" key="3">
    <source>
        <dbReference type="EMBL" id="SIT12649.1"/>
    </source>
</evidence>
<keyword evidence="4" id="KW-1185">Reference proteome</keyword>
<dbReference type="EMBL" id="FTOT01000006">
    <property type="protein sequence ID" value="SIT12649.1"/>
    <property type="molecule type" value="Genomic_DNA"/>
</dbReference>
<keyword evidence="3" id="KW-0378">Hydrolase</keyword>
<dbReference type="PANTHER" id="PTHR11851">
    <property type="entry name" value="METALLOPROTEASE"/>
    <property type="match status" value="1"/>
</dbReference>
<dbReference type="RefSeq" id="WP_076532443.1">
    <property type="nucleotide sequence ID" value="NZ_BMEH01000006.1"/>
</dbReference>